<gene>
    <name evidence="3" type="ORF">OSTLU_15585</name>
</gene>
<evidence type="ECO:0000313" key="3">
    <source>
        <dbReference type="EMBL" id="ABO96162.1"/>
    </source>
</evidence>
<dbReference type="InterPro" id="IPR013088">
    <property type="entry name" value="Znf_NHR/GATA"/>
</dbReference>
<proteinExistence type="predicted"/>
<dbReference type="GO" id="GO:0008270">
    <property type="term" value="F:zinc ion binding"/>
    <property type="evidence" value="ECO:0007669"/>
    <property type="project" value="InterPro"/>
</dbReference>
<dbReference type="Gramene" id="ABO96162">
    <property type="protein sequence ID" value="ABO96162"/>
    <property type="gene ID" value="OSTLU_15585"/>
</dbReference>
<evidence type="ECO:0000313" key="4">
    <source>
        <dbReference type="Proteomes" id="UP000001568"/>
    </source>
</evidence>
<dbReference type="InterPro" id="IPR000679">
    <property type="entry name" value="Znf_GATA"/>
</dbReference>
<dbReference type="GO" id="GO:0006355">
    <property type="term" value="P:regulation of DNA-templated transcription"/>
    <property type="evidence" value="ECO:0007669"/>
    <property type="project" value="InterPro"/>
</dbReference>
<dbReference type="SUPFAM" id="SSF57716">
    <property type="entry name" value="Glucocorticoid receptor-like (DNA-binding domain)"/>
    <property type="match status" value="1"/>
</dbReference>
<dbReference type="SMART" id="SM00401">
    <property type="entry name" value="ZnF_GATA"/>
    <property type="match status" value="1"/>
</dbReference>
<feature type="region of interest" description="Disordered" evidence="1">
    <location>
        <begin position="1"/>
        <end position="28"/>
    </location>
</feature>
<feature type="compositionally biased region" description="Basic residues" evidence="1">
    <location>
        <begin position="167"/>
        <end position="176"/>
    </location>
</feature>
<dbReference type="GeneID" id="5001882"/>
<evidence type="ECO:0000259" key="2">
    <source>
        <dbReference type="SMART" id="SM00401"/>
    </source>
</evidence>
<feature type="compositionally biased region" description="Basic and acidic residues" evidence="1">
    <location>
        <begin position="136"/>
        <end position="149"/>
    </location>
</feature>
<feature type="region of interest" description="Disordered" evidence="1">
    <location>
        <begin position="136"/>
        <end position="199"/>
    </location>
</feature>
<dbReference type="Gene3D" id="3.30.50.10">
    <property type="entry name" value="Erythroid Transcription Factor GATA-1, subunit A"/>
    <property type="match status" value="1"/>
</dbReference>
<dbReference type="EMBL" id="CP000585">
    <property type="protein sequence ID" value="ABO96162.1"/>
    <property type="molecule type" value="Genomic_DNA"/>
</dbReference>
<reference evidence="3 4" key="1">
    <citation type="journal article" date="2007" name="Proc. Natl. Acad. Sci. U.S.A.">
        <title>The tiny eukaryote Ostreococcus provides genomic insights into the paradox of plankton speciation.</title>
        <authorList>
            <person name="Palenik B."/>
            <person name="Grimwood J."/>
            <person name="Aerts A."/>
            <person name="Rouze P."/>
            <person name="Salamov A."/>
            <person name="Putnam N."/>
            <person name="Dupont C."/>
            <person name="Jorgensen R."/>
            <person name="Derelle E."/>
            <person name="Rombauts S."/>
            <person name="Zhou K."/>
            <person name="Otillar R."/>
            <person name="Merchant S.S."/>
            <person name="Podell S."/>
            <person name="Gaasterland T."/>
            <person name="Napoli C."/>
            <person name="Gendler K."/>
            <person name="Manuell A."/>
            <person name="Tai V."/>
            <person name="Vallon O."/>
            <person name="Piganeau G."/>
            <person name="Jancek S."/>
            <person name="Heijde M."/>
            <person name="Jabbari K."/>
            <person name="Bowler C."/>
            <person name="Lohr M."/>
            <person name="Robbens S."/>
            <person name="Werner G."/>
            <person name="Dubchak I."/>
            <person name="Pazour G.J."/>
            <person name="Ren Q."/>
            <person name="Paulsen I."/>
            <person name="Delwiche C."/>
            <person name="Schmutz J."/>
            <person name="Rokhsar D."/>
            <person name="Van de Peer Y."/>
            <person name="Moreau H."/>
            <person name="Grigoriev I.V."/>
        </authorList>
    </citation>
    <scope>NUCLEOTIDE SEQUENCE [LARGE SCALE GENOMIC DNA]</scope>
    <source>
        <strain evidence="3 4">CCE9901</strain>
    </source>
</reference>
<dbReference type="AlphaFoldDB" id="A4RY51"/>
<dbReference type="HOGENOM" id="CLU_984809_0_0_1"/>
<dbReference type="RefSeq" id="XP_001417869.1">
    <property type="nucleotide sequence ID" value="XM_001417832.1"/>
</dbReference>
<keyword evidence="4" id="KW-1185">Reference proteome</keyword>
<accession>A4RY51</accession>
<protein>
    <recommendedName>
        <fullName evidence="2">GATA-type domain-containing protein</fullName>
    </recommendedName>
</protein>
<dbReference type="KEGG" id="olu:OSTLU_15585"/>
<dbReference type="Proteomes" id="UP000001568">
    <property type="component" value="Chromosome 5"/>
</dbReference>
<name>A4RY51_OSTLU</name>
<evidence type="ECO:0000256" key="1">
    <source>
        <dbReference type="SAM" id="MobiDB-lite"/>
    </source>
</evidence>
<organism evidence="3 4">
    <name type="scientific">Ostreococcus lucimarinus (strain CCE9901)</name>
    <dbReference type="NCBI Taxonomy" id="436017"/>
    <lineage>
        <taxon>Eukaryota</taxon>
        <taxon>Viridiplantae</taxon>
        <taxon>Chlorophyta</taxon>
        <taxon>Mamiellophyceae</taxon>
        <taxon>Mamiellales</taxon>
        <taxon>Bathycoccaceae</taxon>
        <taxon>Ostreococcus</taxon>
    </lineage>
</organism>
<feature type="domain" description="GATA-type" evidence="2">
    <location>
        <begin position="198"/>
        <end position="258"/>
    </location>
</feature>
<dbReference type="GO" id="GO:0043565">
    <property type="term" value="F:sequence-specific DNA binding"/>
    <property type="evidence" value="ECO:0007669"/>
    <property type="project" value="InterPro"/>
</dbReference>
<sequence length="283" mass="30751">MIVSRRARADDGGRAARDASARDGGSSATGILSGAEIATLSEHSYDRLLRLKPREIGRGDRLTAEETAVTFDTFGPASVSVDIVSVERDEGGTGEGRGRGTADAFEFFEKRAFLKESSKRNAMDLARLRRTRIADERAKVRERERERAASARPPGGPGANGAPPEVRRKKRGRGRPRKDAVNAASRQRDARGRKRMYDRSTETCAECGTHQTPQWRSLSAQFAVLERAGMLNAVVCNRCYARAKRRSQRLAHPQTTTSLEKVDGASAPADADALGALCAAVDL</sequence>
<feature type="compositionally biased region" description="Basic and acidic residues" evidence="1">
    <location>
        <begin position="7"/>
        <end position="21"/>
    </location>
</feature>
<feature type="compositionally biased region" description="Basic and acidic residues" evidence="1">
    <location>
        <begin position="186"/>
        <end position="199"/>
    </location>
</feature>